<protein>
    <recommendedName>
        <fullName evidence="4">Secreted protein</fullName>
    </recommendedName>
</protein>
<feature type="chain" id="PRO_5035420476" description="Secreted protein" evidence="1">
    <location>
        <begin position="23"/>
        <end position="116"/>
    </location>
</feature>
<evidence type="ECO:0000256" key="1">
    <source>
        <dbReference type="SAM" id="SignalP"/>
    </source>
</evidence>
<feature type="signal peptide" evidence="1">
    <location>
        <begin position="1"/>
        <end position="22"/>
    </location>
</feature>
<name>A0A8K0URL4_9AGAR</name>
<dbReference type="AlphaFoldDB" id="A0A8K0URL4"/>
<accession>A0A8K0URL4</accession>
<evidence type="ECO:0000313" key="2">
    <source>
        <dbReference type="EMBL" id="KAH8101802.1"/>
    </source>
</evidence>
<dbReference type="Proteomes" id="UP000813824">
    <property type="component" value="Unassembled WGS sequence"/>
</dbReference>
<gene>
    <name evidence="2" type="ORF">BXZ70DRAFT_77247</name>
</gene>
<dbReference type="EMBL" id="JAEVFJ010000011">
    <property type="protein sequence ID" value="KAH8101802.1"/>
    <property type="molecule type" value="Genomic_DNA"/>
</dbReference>
<keyword evidence="3" id="KW-1185">Reference proteome</keyword>
<organism evidence="2 3">
    <name type="scientific">Cristinia sonorae</name>
    <dbReference type="NCBI Taxonomy" id="1940300"/>
    <lineage>
        <taxon>Eukaryota</taxon>
        <taxon>Fungi</taxon>
        <taxon>Dikarya</taxon>
        <taxon>Basidiomycota</taxon>
        <taxon>Agaricomycotina</taxon>
        <taxon>Agaricomycetes</taxon>
        <taxon>Agaricomycetidae</taxon>
        <taxon>Agaricales</taxon>
        <taxon>Pleurotineae</taxon>
        <taxon>Stephanosporaceae</taxon>
        <taxon>Cristinia</taxon>
    </lineage>
</organism>
<evidence type="ECO:0000313" key="3">
    <source>
        <dbReference type="Proteomes" id="UP000813824"/>
    </source>
</evidence>
<proteinExistence type="predicted"/>
<evidence type="ECO:0008006" key="4">
    <source>
        <dbReference type="Google" id="ProtNLM"/>
    </source>
</evidence>
<sequence>MFFNSFLSSFLLLLLQNSNLHTNPVRDSLECRSGVRSCVYLCDVPSRRVRAIVAGDIMEMSLLKTRIGHHSRCYTIRGSLLRHFTGRWVARRLTGDPELLDPHWVQTATESLNLLS</sequence>
<reference evidence="2" key="1">
    <citation type="journal article" date="2021" name="New Phytol.">
        <title>Evolutionary innovations through gain and loss of genes in the ectomycorrhizal Boletales.</title>
        <authorList>
            <person name="Wu G."/>
            <person name="Miyauchi S."/>
            <person name="Morin E."/>
            <person name="Kuo A."/>
            <person name="Drula E."/>
            <person name="Varga T."/>
            <person name="Kohler A."/>
            <person name="Feng B."/>
            <person name="Cao Y."/>
            <person name="Lipzen A."/>
            <person name="Daum C."/>
            <person name="Hundley H."/>
            <person name="Pangilinan J."/>
            <person name="Johnson J."/>
            <person name="Barry K."/>
            <person name="LaButti K."/>
            <person name="Ng V."/>
            <person name="Ahrendt S."/>
            <person name="Min B."/>
            <person name="Choi I.G."/>
            <person name="Park H."/>
            <person name="Plett J.M."/>
            <person name="Magnuson J."/>
            <person name="Spatafora J.W."/>
            <person name="Nagy L.G."/>
            <person name="Henrissat B."/>
            <person name="Grigoriev I.V."/>
            <person name="Yang Z.L."/>
            <person name="Xu J."/>
            <person name="Martin F.M."/>
        </authorList>
    </citation>
    <scope>NUCLEOTIDE SEQUENCE</scope>
    <source>
        <strain evidence="2">KKN 215</strain>
    </source>
</reference>
<keyword evidence="1" id="KW-0732">Signal</keyword>
<comment type="caution">
    <text evidence="2">The sequence shown here is derived from an EMBL/GenBank/DDBJ whole genome shotgun (WGS) entry which is preliminary data.</text>
</comment>